<feature type="transmembrane region" description="Helical" evidence="1">
    <location>
        <begin position="122"/>
        <end position="144"/>
    </location>
</feature>
<feature type="transmembrane region" description="Helical" evidence="1">
    <location>
        <begin position="195"/>
        <end position="213"/>
    </location>
</feature>
<dbReference type="EMBL" id="PHNE01000001">
    <property type="protein sequence ID" value="PPE05746.1"/>
    <property type="molecule type" value="Genomic_DNA"/>
</dbReference>
<accession>A0A2S5REJ8</accession>
<feature type="transmembrane region" description="Helical" evidence="1">
    <location>
        <begin position="6"/>
        <end position="24"/>
    </location>
</feature>
<proteinExistence type="predicted"/>
<feature type="transmembrane region" description="Helical" evidence="1">
    <location>
        <begin position="156"/>
        <end position="175"/>
    </location>
</feature>
<keyword evidence="3" id="KW-1185">Reference proteome</keyword>
<protein>
    <submittedName>
        <fullName evidence="2">Uncharacterized protein</fullName>
    </submittedName>
</protein>
<dbReference type="Proteomes" id="UP000237865">
    <property type="component" value="Unassembled WGS sequence"/>
</dbReference>
<keyword evidence="1" id="KW-0472">Membrane</keyword>
<organism evidence="2 3">
    <name type="scientific">Williamsoniiplasma lucivorax</name>
    <dbReference type="NCBI Taxonomy" id="209274"/>
    <lineage>
        <taxon>Bacteria</taxon>
        <taxon>Bacillati</taxon>
        <taxon>Mycoplasmatota</taxon>
        <taxon>Mollicutes</taxon>
        <taxon>Entomoplasmatales</taxon>
        <taxon>Williamsoniiplasma</taxon>
    </lineage>
</organism>
<evidence type="ECO:0000313" key="2">
    <source>
        <dbReference type="EMBL" id="PPE05746.1"/>
    </source>
</evidence>
<name>A0A2S5REJ8_9MOLU</name>
<feature type="transmembrane region" description="Helical" evidence="1">
    <location>
        <begin position="36"/>
        <end position="54"/>
    </location>
</feature>
<gene>
    <name evidence="2" type="ORF">ELUCI_v1c00330</name>
</gene>
<keyword evidence="1" id="KW-1133">Transmembrane helix</keyword>
<reference evidence="2 3" key="1">
    <citation type="submission" date="2017-11" db="EMBL/GenBank/DDBJ databases">
        <title>Genome sequence of Entomoplasma lucivorax PIPN-2 (ATCC 49196).</title>
        <authorList>
            <person name="Lo W.-S."/>
            <person name="Gasparich G.E."/>
            <person name="Kuo C.-H."/>
        </authorList>
    </citation>
    <scope>NUCLEOTIDE SEQUENCE [LARGE SCALE GENOMIC DNA]</scope>
    <source>
        <strain evidence="2 3">PIPN-2</strain>
    </source>
</reference>
<feature type="transmembrane region" description="Helical" evidence="1">
    <location>
        <begin position="66"/>
        <end position="86"/>
    </location>
</feature>
<sequence length="283" mass="33342">MNHIPEYITEIIISIIVMSSLFIFHKFWAKTAKTYWVRIVILIWMLAVQIWFYIDKDIFNPNADKFMYFELCNMVAWTSIILMIFPTKIQVDALLPLAIIGPTLTILIPLNKGFTFAEWEYYQFYFGHLGTLFGYFYIYLYGYTNSKLSWVSIKRSMCYAFIFLTFVMVWNMAYSRHNPLEPAPSGQGNLWWGPNYIYGLILFNIGLGSLSLLNQYFMMILVLGPAMMLIAYTILYFVRPLYAHCGTEKLKFNIHDDILGLKAFFTKENVKHKWLRIINKIKA</sequence>
<dbReference type="Pfam" id="PF14808">
    <property type="entry name" value="TMEM164"/>
    <property type="match status" value="1"/>
</dbReference>
<feature type="transmembrane region" description="Helical" evidence="1">
    <location>
        <begin position="220"/>
        <end position="238"/>
    </location>
</feature>
<keyword evidence="1" id="KW-0812">Transmembrane</keyword>
<comment type="caution">
    <text evidence="2">The sequence shown here is derived from an EMBL/GenBank/DDBJ whole genome shotgun (WGS) entry which is preliminary data.</text>
</comment>
<dbReference type="RefSeq" id="WP_051437310.1">
    <property type="nucleotide sequence ID" value="NZ_PHNE01000001.1"/>
</dbReference>
<evidence type="ECO:0000256" key="1">
    <source>
        <dbReference type="SAM" id="Phobius"/>
    </source>
</evidence>
<evidence type="ECO:0000313" key="3">
    <source>
        <dbReference type="Proteomes" id="UP000237865"/>
    </source>
</evidence>
<feature type="transmembrane region" description="Helical" evidence="1">
    <location>
        <begin position="93"/>
        <end position="110"/>
    </location>
</feature>
<dbReference type="AlphaFoldDB" id="A0A2S5REJ8"/>